<sequence length="17" mass="2268">MKVNENKLFYIRKRWNK</sequence>
<accession>A0A0A9HNY5</accession>
<evidence type="ECO:0000313" key="1">
    <source>
        <dbReference type="EMBL" id="JAE38865.1"/>
    </source>
</evidence>
<protein>
    <submittedName>
        <fullName evidence="1">Uncharacterized protein</fullName>
    </submittedName>
</protein>
<reference evidence="1" key="2">
    <citation type="journal article" date="2015" name="Data Brief">
        <title>Shoot transcriptome of the giant reed, Arundo donax.</title>
        <authorList>
            <person name="Barrero R.A."/>
            <person name="Guerrero F.D."/>
            <person name="Moolhuijzen P."/>
            <person name="Goolsby J.A."/>
            <person name="Tidwell J."/>
            <person name="Bellgard S.E."/>
            <person name="Bellgard M.I."/>
        </authorList>
    </citation>
    <scope>NUCLEOTIDE SEQUENCE</scope>
    <source>
        <tissue evidence="1">Shoot tissue taken approximately 20 cm above the soil surface</tissue>
    </source>
</reference>
<proteinExistence type="predicted"/>
<dbReference type="AlphaFoldDB" id="A0A0A9HNY5"/>
<organism evidence="1">
    <name type="scientific">Arundo donax</name>
    <name type="common">Giant reed</name>
    <name type="synonym">Donax arundinaceus</name>
    <dbReference type="NCBI Taxonomy" id="35708"/>
    <lineage>
        <taxon>Eukaryota</taxon>
        <taxon>Viridiplantae</taxon>
        <taxon>Streptophyta</taxon>
        <taxon>Embryophyta</taxon>
        <taxon>Tracheophyta</taxon>
        <taxon>Spermatophyta</taxon>
        <taxon>Magnoliopsida</taxon>
        <taxon>Liliopsida</taxon>
        <taxon>Poales</taxon>
        <taxon>Poaceae</taxon>
        <taxon>PACMAD clade</taxon>
        <taxon>Arundinoideae</taxon>
        <taxon>Arundineae</taxon>
        <taxon>Arundo</taxon>
    </lineage>
</organism>
<name>A0A0A9HNY5_ARUDO</name>
<dbReference type="EMBL" id="GBRH01159031">
    <property type="protein sequence ID" value="JAE38865.1"/>
    <property type="molecule type" value="Transcribed_RNA"/>
</dbReference>
<reference evidence="1" key="1">
    <citation type="submission" date="2014-09" db="EMBL/GenBank/DDBJ databases">
        <authorList>
            <person name="Magalhaes I.L.F."/>
            <person name="Oliveira U."/>
            <person name="Santos F.R."/>
            <person name="Vidigal T.H.D.A."/>
            <person name="Brescovit A.D."/>
            <person name="Santos A.J."/>
        </authorList>
    </citation>
    <scope>NUCLEOTIDE SEQUENCE</scope>
    <source>
        <tissue evidence="1">Shoot tissue taken approximately 20 cm above the soil surface</tissue>
    </source>
</reference>